<protein>
    <submittedName>
        <fullName evidence="2">Molybdenum cofactor cytidylyltransferase</fullName>
    </submittedName>
</protein>
<evidence type="ECO:0000259" key="1">
    <source>
        <dbReference type="Pfam" id="PF12804"/>
    </source>
</evidence>
<dbReference type="PANTHER" id="PTHR43777:SF1">
    <property type="entry name" value="MOLYBDENUM COFACTOR CYTIDYLYLTRANSFERASE"/>
    <property type="match status" value="1"/>
</dbReference>
<reference evidence="3" key="1">
    <citation type="journal article" date="2019" name="Int. J. Syst. Evol. Microbiol.">
        <title>The Global Catalogue of Microorganisms (GCM) 10K type strain sequencing project: providing services to taxonomists for standard genome sequencing and annotation.</title>
        <authorList>
            <consortium name="The Broad Institute Genomics Platform"/>
            <consortium name="The Broad Institute Genome Sequencing Center for Infectious Disease"/>
            <person name="Wu L."/>
            <person name="Ma J."/>
        </authorList>
    </citation>
    <scope>NUCLEOTIDE SEQUENCE [LARGE SCALE GENOMIC DNA]</scope>
    <source>
        <strain evidence="3">JCM 1407</strain>
    </source>
</reference>
<gene>
    <name evidence="2" type="primary">mocA</name>
    <name evidence="2" type="ORF">GCM10008906_30130</name>
</gene>
<proteinExistence type="predicted"/>
<dbReference type="InterPro" id="IPR025877">
    <property type="entry name" value="MobA-like_NTP_Trfase"/>
</dbReference>
<dbReference type="GO" id="GO:0016779">
    <property type="term" value="F:nucleotidyltransferase activity"/>
    <property type="evidence" value="ECO:0007669"/>
    <property type="project" value="UniProtKB-KW"/>
</dbReference>
<dbReference type="PANTHER" id="PTHR43777">
    <property type="entry name" value="MOLYBDENUM COFACTOR CYTIDYLYLTRANSFERASE"/>
    <property type="match status" value="1"/>
</dbReference>
<keyword evidence="2" id="KW-0548">Nucleotidyltransferase</keyword>
<dbReference type="Pfam" id="PF12804">
    <property type="entry name" value="NTP_transf_3"/>
    <property type="match status" value="1"/>
</dbReference>
<comment type="caution">
    <text evidence="2">The sequence shown here is derived from an EMBL/GenBank/DDBJ whole genome shotgun (WGS) entry which is preliminary data.</text>
</comment>
<dbReference type="NCBIfam" id="TIGR03310">
    <property type="entry name" value="matur_MocA_YgfJ"/>
    <property type="match status" value="1"/>
</dbReference>
<organism evidence="2 3">
    <name type="scientific">Clostridium oceanicum</name>
    <dbReference type="NCBI Taxonomy" id="1543"/>
    <lineage>
        <taxon>Bacteria</taxon>
        <taxon>Bacillati</taxon>
        <taxon>Bacillota</taxon>
        <taxon>Clostridia</taxon>
        <taxon>Eubacteriales</taxon>
        <taxon>Clostridiaceae</taxon>
        <taxon>Clostridium</taxon>
    </lineage>
</organism>
<sequence>MVTAIIMASGFSKRMGKNKLMMNFKGKPIIKHVIDNIKNICFNEIIFIGRDKDVLDIAKKEGLNTFENTKAYKGKSEAIKIAVKNAKTSDGYMFLVGDQPFIDEKTIKTLLDVFEKNKDKIIIPKYRGRKGNPTIFPFKYKDDLMKITGDEGGKTIINSNLDKRIFVQINSEKPLIDIDTMEEYKKLVGGLYG</sequence>
<dbReference type="InterPro" id="IPR017696">
    <property type="entry name" value="Mo_hydrolase_YgfJ"/>
</dbReference>
<dbReference type="InterPro" id="IPR029044">
    <property type="entry name" value="Nucleotide-diphossugar_trans"/>
</dbReference>
<evidence type="ECO:0000313" key="3">
    <source>
        <dbReference type="Proteomes" id="UP001501510"/>
    </source>
</evidence>
<keyword evidence="2" id="KW-0808">Transferase</keyword>
<dbReference type="SUPFAM" id="SSF53448">
    <property type="entry name" value="Nucleotide-diphospho-sugar transferases"/>
    <property type="match status" value="1"/>
</dbReference>
<evidence type="ECO:0000313" key="2">
    <source>
        <dbReference type="EMBL" id="GAA0744780.1"/>
    </source>
</evidence>
<dbReference type="RefSeq" id="WP_343762818.1">
    <property type="nucleotide sequence ID" value="NZ_BAAACG010000013.1"/>
</dbReference>
<dbReference type="Gene3D" id="3.90.550.10">
    <property type="entry name" value="Spore Coat Polysaccharide Biosynthesis Protein SpsA, Chain A"/>
    <property type="match status" value="1"/>
</dbReference>
<keyword evidence="3" id="KW-1185">Reference proteome</keyword>
<feature type="domain" description="MobA-like NTP transferase" evidence="1">
    <location>
        <begin position="4"/>
        <end position="160"/>
    </location>
</feature>
<accession>A0ABP3V1B4</accession>
<dbReference type="CDD" id="cd04182">
    <property type="entry name" value="GT_2_like_f"/>
    <property type="match status" value="1"/>
</dbReference>
<name>A0ABP3V1B4_9CLOT</name>
<dbReference type="Proteomes" id="UP001501510">
    <property type="component" value="Unassembled WGS sequence"/>
</dbReference>
<dbReference type="EMBL" id="BAAACG010000013">
    <property type="protein sequence ID" value="GAA0744780.1"/>
    <property type="molecule type" value="Genomic_DNA"/>
</dbReference>